<keyword evidence="1" id="KW-1133">Transmembrane helix</keyword>
<dbReference type="OrthoDB" id="2426743at2"/>
<feature type="transmembrane region" description="Helical" evidence="1">
    <location>
        <begin position="123"/>
        <end position="145"/>
    </location>
</feature>
<feature type="transmembrane region" description="Helical" evidence="1">
    <location>
        <begin position="99"/>
        <end position="116"/>
    </location>
</feature>
<keyword evidence="1" id="KW-0472">Membrane</keyword>
<comment type="caution">
    <text evidence="3">The sequence shown here is derived from an EMBL/GenBank/DDBJ whole genome shotgun (WGS) entry which is preliminary data.</text>
</comment>
<keyword evidence="4" id="KW-1185">Reference proteome</keyword>
<dbReference type="EMBL" id="RAPK01000010">
    <property type="protein sequence ID" value="RKD71424.1"/>
    <property type="molecule type" value="Genomic_DNA"/>
</dbReference>
<feature type="domain" description="DUF1468" evidence="2">
    <location>
        <begin position="9"/>
        <end position="146"/>
    </location>
</feature>
<dbReference type="AlphaFoldDB" id="A0A419V0D6"/>
<evidence type="ECO:0000313" key="4">
    <source>
        <dbReference type="Proteomes" id="UP000285120"/>
    </source>
</evidence>
<dbReference type="RefSeq" id="WP_120193956.1">
    <property type="nucleotide sequence ID" value="NZ_RAPK01000010.1"/>
</dbReference>
<proteinExistence type="predicted"/>
<evidence type="ECO:0000259" key="2">
    <source>
        <dbReference type="Pfam" id="PF07331"/>
    </source>
</evidence>
<evidence type="ECO:0000313" key="3">
    <source>
        <dbReference type="EMBL" id="RKD71424.1"/>
    </source>
</evidence>
<reference evidence="3 4" key="1">
    <citation type="submission" date="2018-09" db="EMBL/GenBank/DDBJ databases">
        <title>Genomic Encyclopedia of Archaeal and Bacterial Type Strains, Phase II (KMG-II): from individual species to whole genera.</title>
        <authorList>
            <person name="Goeker M."/>
        </authorList>
    </citation>
    <scope>NUCLEOTIDE SEQUENCE [LARGE SCALE GENOMIC DNA]</scope>
    <source>
        <strain evidence="3 4">DSM 17008</strain>
    </source>
</reference>
<name>A0A419V0D6_9BACL</name>
<protein>
    <submittedName>
        <fullName evidence="3">Putative tricarboxylic transport membrane protein</fullName>
    </submittedName>
</protein>
<feature type="transmembrane region" description="Helical" evidence="1">
    <location>
        <begin position="9"/>
        <end position="27"/>
    </location>
</feature>
<sequence>MLKAPHRKVSLVLMAIAAFYLYLAFQLPSFMNSIIDSDTLPKVLGVLLIVLSLILFFMPDNETPEQKEKRNIPKSDAFMLIGTFLLILVYIFFLEILGFILVSMLFIFICSLFLGYKKHVTNAIVAVLFPVSLYLIFTQLLGISLPSGILPI</sequence>
<organism evidence="3 4">
    <name type="scientific">Sinobaca qinghaiensis</name>
    <dbReference type="NCBI Taxonomy" id="342944"/>
    <lineage>
        <taxon>Bacteria</taxon>
        <taxon>Bacillati</taxon>
        <taxon>Bacillota</taxon>
        <taxon>Bacilli</taxon>
        <taxon>Bacillales</taxon>
        <taxon>Sporolactobacillaceae</taxon>
        <taxon>Sinobaca</taxon>
    </lineage>
</organism>
<gene>
    <name evidence="3" type="ORF">ATL39_2821</name>
</gene>
<evidence type="ECO:0000256" key="1">
    <source>
        <dbReference type="SAM" id="Phobius"/>
    </source>
</evidence>
<dbReference type="InterPro" id="IPR009936">
    <property type="entry name" value="DUF1468"/>
</dbReference>
<dbReference type="Pfam" id="PF07331">
    <property type="entry name" value="TctB"/>
    <property type="match status" value="1"/>
</dbReference>
<dbReference type="Proteomes" id="UP000285120">
    <property type="component" value="Unassembled WGS sequence"/>
</dbReference>
<keyword evidence="1" id="KW-0812">Transmembrane</keyword>
<accession>A0A419V0D6</accession>
<feature type="transmembrane region" description="Helical" evidence="1">
    <location>
        <begin position="39"/>
        <end position="57"/>
    </location>
</feature>
<feature type="transmembrane region" description="Helical" evidence="1">
    <location>
        <begin position="77"/>
        <end position="93"/>
    </location>
</feature>